<evidence type="ECO:0000256" key="1">
    <source>
        <dbReference type="SAM" id="MobiDB-lite"/>
    </source>
</evidence>
<protein>
    <submittedName>
        <fullName evidence="2">OLC1v1015822C1</fullName>
    </submittedName>
</protein>
<evidence type="ECO:0000313" key="2">
    <source>
        <dbReference type="EMBL" id="CAI9114992.1"/>
    </source>
</evidence>
<reference evidence="2" key="1">
    <citation type="submission" date="2023-03" db="EMBL/GenBank/DDBJ databases">
        <authorList>
            <person name="Julca I."/>
        </authorList>
    </citation>
    <scope>NUCLEOTIDE SEQUENCE</scope>
</reference>
<accession>A0AAV1E666</accession>
<dbReference type="AlphaFoldDB" id="A0AAV1E666"/>
<gene>
    <name evidence="2" type="ORF">OLC1_LOCUS21598</name>
</gene>
<proteinExistence type="predicted"/>
<dbReference type="PANTHER" id="PTHR33233:SF17">
    <property type="entry name" value="DUF4283 DOMAIN-CONTAINING PROTEIN"/>
    <property type="match status" value="1"/>
</dbReference>
<dbReference type="Proteomes" id="UP001161247">
    <property type="component" value="Chromosome 8"/>
</dbReference>
<keyword evidence="3" id="KW-1185">Reference proteome</keyword>
<dbReference type="EMBL" id="OX459125">
    <property type="protein sequence ID" value="CAI9114992.1"/>
    <property type="molecule type" value="Genomic_DNA"/>
</dbReference>
<sequence>MDNPIQTLRGQGRPNEFDPREDRMIDGNFCGLLEDEAMNEVVALGSTFQSNIGDASKIDRLNLGENSKKLGSGWKTGNRQEEELNQLVAEIESFTSKKSRSGKLKQVVTPNDGCVADPIERFSDGSLNGAIQDAAKPWVWVNNTRRQLQWSDRVENQSEVKDWANFDLEKKRPPTGKLNFVPPKIQDEMKISKIKAEDVRWGRFGIDKVILLPSGLFVVCFSTLQAREEVLRINIHQFGSKPLIVKPWNVKMGLNYREVYRVPVWVQMHGLELKFLNLSSLSILAKCLGAPLLADEYTRAKTRVQYARLLREMEISDSVPDKVVFEDEKGQARIQKVVYKWLPVRCAKCQGYGHASDSWRKELNEVVKKPRIIQSAWRKVAKERVVVDQTGTAEVIVATKESSVEVLPRVKPRKELVLVNHHRNTGNTVDKRKEIEFKTRVTNITPDTKVVVASMSPQGITKKTTNVLGDISHTVKPGGIGRGIVVDPGPCHHV</sequence>
<feature type="region of interest" description="Disordered" evidence="1">
    <location>
        <begin position="1"/>
        <end position="21"/>
    </location>
</feature>
<name>A0AAV1E666_OLDCO</name>
<dbReference type="PANTHER" id="PTHR33233">
    <property type="entry name" value="ENDONUCLEASE/EXONUCLEASE/PHOSPHATASE"/>
    <property type="match status" value="1"/>
</dbReference>
<organism evidence="2 3">
    <name type="scientific">Oldenlandia corymbosa var. corymbosa</name>
    <dbReference type="NCBI Taxonomy" id="529605"/>
    <lineage>
        <taxon>Eukaryota</taxon>
        <taxon>Viridiplantae</taxon>
        <taxon>Streptophyta</taxon>
        <taxon>Embryophyta</taxon>
        <taxon>Tracheophyta</taxon>
        <taxon>Spermatophyta</taxon>
        <taxon>Magnoliopsida</taxon>
        <taxon>eudicotyledons</taxon>
        <taxon>Gunneridae</taxon>
        <taxon>Pentapetalae</taxon>
        <taxon>asterids</taxon>
        <taxon>lamiids</taxon>
        <taxon>Gentianales</taxon>
        <taxon>Rubiaceae</taxon>
        <taxon>Rubioideae</taxon>
        <taxon>Spermacoceae</taxon>
        <taxon>Hedyotis-Oldenlandia complex</taxon>
        <taxon>Oldenlandia</taxon>
    </lineage>
</organism>
<evidence type="ECO:0000313" key="3">
    <source>
        <dbReference type="Proteomes" id="UP001161247"/>
    </source>
</evidence>